<protein>
    <submittedName>
        <fullName evidence="2">Uncharacterized protein</fullName>
    </submittedName>
</protein>
<evidence type="ECO:0000256" key="1">
    <source>
        <dbReference type="SAM" id="MobiDB-lite"/>
    </source>
</evidence>
<organism evidence="2">
    <name type="scientific">marine sediment metagenome</name>
    <dbReference type="NCBI Taxonomy" id="412755"/>
    <lineage>
        <taxon>unclassified sequences</taxon>
        <taxon>metagenomes</taxon>
        <taxon>ecological metagenomes</taxon>
    </lineage>
</organism>
<comment type="caution">
    <text evidence="2">The sequence shown here is derived from an EMBL/GenBank/DDBJ whole genome shotgun (WGS) entry which is preliminary data.</text>
</comment>
<evidence type="ECO:0000313" key="2">
    <source>
        <dbReference type="EMBL" id="KKK50912.1"/>
    </source>
</evidence>
<proteinExistence type="predicted"/>
<sequence length="44" mass="5037">MEDLKKHIENGCSYGQADGPDDNISECECLNENFESERDDPEIF</sequence>
<feature type="region of interest" description="Disordered" evidence="1">
    <location>
        <begin position="1"/>
        <end position="24"/>
    </location>
</feature>
<dbReference type="AlphaFoldDB" id="A0A0F8W2I1"/>
<accession>A0A0F8W2I1</accession>
<gene>
    <name evidence="2" type="ORF">LCGC14_3120290</name>
</gene>
<name>A0A0F8W2I1_9ZZZZ</name>
<reference evidence="2" key="1">
    <citation type="journal article" date="2015" name="Nature">
        <title>Complex archaea that bridge the gap between prokaryotes and eukaryotes.</title>
        <authorList>
            <person name="Spang A."/>
            <person name="Saw J.H."/>
            <person name="Jorgensen S.L."/>
            <person name="Zaremba-Niedzwiedzka K."/>
            <person name="Martijn J."/>
            <person name="Lind A.E."/>
            <person name="van Eijk R."/>
            <person name="Schleper C."/>
            <person name="Guy L."/>
            <person name="Ettema T.J."/>
        </authorList>
    </citation>
    <scope>NUCLEOTIDE SEQUENCE</scope>
</reference>
<dbReference type="EMBL" id="LAZR01067780">
    <property type="protein sequence ID" value="KKK50912.1"/>
    <property type="molecule type" value="Genomic_DNA"/>
</dbReference>